<comment type="subcellular location">
    <subcellularLocation>
        <location evidence="1">Cell inner membrane</location>
        <topology evidence="1">Multi-pass membrane protein</topology>
    </subcellularLocation>
</comment>
<dbReference type="InterPro" id="IPR024989">
    <property type="entry name" value="MFS_assoc_dom"/>
</dbReference>
<feature type="transmembrane region" description="Helical" evidence="8">
    <location>
        <begin position="70"/>
        <end position="88"/>
    </location>
</feature>
<sequence>MVSLPYAQLSGFYFFYFALLGALVPYWSLYLKSYGFGAETIGILMALLHATRIVAPNIWGWLADKTGQRLRIVQAGSFVTCLIFVAIFWQDDALGIAMVMLGFSFFWNAVLPQFEVITLSHLGEKRDRYSRIRLWGSIGFIVAVLAVGWVFDWISVRALPIIMLVIMVLIWINSLFVPAPPVLAASKEVGDGFLKLLLRPQVIAFFVICFLVQFSHGAYYTFYSVLMESVGFSRGEIGVLWAIGVVAEVVIFIYMHSLIQRFGLRWIMIISLMLCVVRWLMIGLWPEELVLMVVAQTLHAATFGTLHAVGIALVHHYFTDKTHGQGQALFSSFGFGAGGALGAVVSGYLWDGLGGSWTFYVSAAVVAVAIVLALVWIRPEKVQQNPV</sequence>
<dbReference type="EMBL" id="JADEYS010000002">
    <property type="protein sequence ID" value="MBE9396203.1"/>
    <property type="molecule type" value="Genomic_DNA"/>
</dbReference>
<feature type="transmembrane region" description="Helical" evidence="8">
    <location>
        <begin position="41"/>
        <end position="63"/>
    </location>
</feature>
<dbReference type="Pfam" id="PF12832">
    <property type="entry name" value="MFS_1_like"/>
    <property type="match status" value="1"/>
</dbReference>
<dbReference type="SUPFAM" id="SSF103473">
    <property type="entry name" value="MFS general substrate transporter"/>
    <property type="match status" value="1"/>
</dbReference>
<keyword evidence="2" id="KW-0813">Transport</keyword>
<dbReference type="NCBIfam" id="NF037955">
    <property type="entry name" value="mfs"/>
    <property type="match status" value="1"/>
</dbReference>
<feature type="transmembrane region" description="Helical" evidence="8">
    <location>
        <begin position="132"/>
        <end position="151"/>
    </location>
</feature>
<name>A0A8J7FFC4_9GAMM</name>
<dbReference type="PANTHER" id="PTHR23522">
    <property type="entry name" value="BLL5896 PROTEIN"/>
    <property type="match status" value="1"/>
</dbReference>
<feature type="transmembrane region" description="Helical" evidence="8">
    <location>
        <begin position="266"/>
        <end position="285"/>
    </location>
</feature>
<reference evidence="10" key="1">
    <citation type="submission" date="2020-10" db="EMBL/GenBank/DDBJ databases">
        <title>Bacterium isolated from coastal waters sediment.</title>
        <authorList>
            <person name="Chen R.-J."/>
            <person name="Lu D.-C."/>
            <person name="Zhu K.-L."/>
            <person name="Du Z.-J."/>
        </authorList>
    </citation>
    <scope>NUCLEOTIDE SEQUENCE</scope>
    <source>
        <strain evidence="10">N1Y112</strain>
    </source>
</reference>
<dbReference type="GO" id="GO:0005886">
    <property type="term" value="C:plasma membrane"/>
    <property type="evidence" value="ECO:0007669"/>
    <property type="project" value="UniProtKB-SubCell"/>
</dbReference>
<feature type="transmembrane region" description="Helical" evidence="8">
    <location>
        <begin position="196"/>
        <end position="219"/>
    </location>
</feature>
<organism evidence="10 11">
    <name type="scientific">Pontibacterium sinense</name>
    <dbReference type="NCBI Taxonomy" id="2781979"/>
    <lineage>
        <taxon>Bacteria</taxon>
        <taxon>Pseudomonadati</taxon>
        <taxon>Pseudomonadota</taxon>
        <taxon>Gammaproteobacteria</taxon>
        <taxon>Oceanospirillales</taxon>
        <taxon>Oceanospirillaceae</taxon>
        <taxon>Pontibacterium</taxon>
    </lineage>
</organism>
<keyword evidence="6 8" id="KW-1133">Transmembrane helix</keyword>
<keyword evidence="4" id="KW-0997">Cell inner membrane</keyword>
<feature type="transmembrane region" description="Helical" evidence="8">
    <location>
        <begin position="297"/>
        <end position="318"/>
    </location>
</feature>
<evidence type="ECO:0000256" key="2">
    <source>
        <dbReference type="ARBA" id="ARBA00022448"/>
    </source>
</evidence>
<dbReference type="GO" id="GO:0015528">
    <property type="term" value="F:lactose:proton symporter activity"/>
    <property type="evidence" value="ECO:0007669"/>
    <property type="project" value="TreeGrafter"/>
</dbReference>
<feature type="transmembrane region" description="Helical" evidence="8">
    <location>
        <begin position="12"/>
        <end position="29"/>
    </location>
</feature>
<dbReference type="InterPro" id="IPR036259">
    <property type="entry name" value="MFS_trans_sf"/>
</dbReference>
<feature type="domain" description="Major facilitator superfamily (MFS) profile" evidence="9">
    <location>
        <begin position="201"/>
        <end position="387"/>
    </location>
</feature>
<evidence type="ECO:0000313" key="11">
    <source>
        <dbReference type="Proteomes" id="UP000640333"/>
    </source>
</evidence>
<evidence type="ECO:0000313" key="10">
    <source>
        <dbReference type="EMBL" id="MBE9396203.1"/>
    </source>
</evidence>
<dbReference type="AlphaFoldDB" id="A0A8J7FFC4"/>
<feature type="transmembrane region" description="Helical" evidence="8">
    <location>
        <begin position="356"/>
        <end position="377"/>
    </location>
</feature>
<dbReference type="InterPro" id="IPR020846">
    <property type="entry name" value="MFS_dom"/>
</dbReference>
<evidence type="ECO:0000256" key="5">
    <source>
        <dbReference type="ARBA" id="ARBA00022692"/>
    </source>
</evidence>
<feature type="transmembrane region" description="Helical" evidence="8">
    <location>
        <begin position="94"/>
        <end position="111"/>
    </location>
</feature>
<feature type="transmembrane region" description="Helical" evidence="8">
    <location>
        <begin position="239"/>
        <end position="259"/>
    </location>
</feature>
<keyword evidence="3" id="KW-1003">Cell membrane</keyword>
<keyword evidence="7 8" id="KW-0472">Membrane</keyword>
<evidence type="ECO:0000256" key="7">
    <source>
        <dbReference type="ARBA" id="ARBA00023136"/>
    </source>
</evidence>
<evidence type="ECO:0000256" key="6">
    <source>
        <dbReference type="ARBA" id="ARBA00022989"/>
    </source>
</evidence>
<evidence type="ECO:0000256" key="4">
    <source>
        <dbReference type="ARBA" id="ARBA00022519"/>
    </source>
</evidence>
<dbReference type="InterPro" id="IPR026032">
    <property type="entry name" value="HcaT-like"/>
</dbReference>
<proteinExistence type="predicted"/>
<dbReference type="PROSITE" id="PS50850">
    <property type="entry name" value="MFS"/>
    <property type="match status" value="1"/>
</dbReference>
<keyword evidence="11" id="KW-1185">Reference proteome</keyword>
<feature type="transmembrane region" description="Helical" evidence="8">
    <location>
        <begin position="157"/>
        <end position="184"/>
    </location>
</feature>
<evidence type="ECO:0000256" key="1">
    <source>
        <dbReference type="ARBA" id="ARBA00004429"/>
    </source>
</evidence>
<gene>
    <name evidence="10" type="ORF">IOQ59_02885</name>
</gene>
<dbReference type="Proteomes" id="UP000640333">
    <property type="component" value="Unassembled WGS sequence"/>
</dbReference>
<dbReference type="CDD" id="cd17335">
    <property type="entry name" value="MFS_MFSD6"/>
    <property type="match status" value="1"/>
</dbReference>
<dbReference type="GO" id="GO:0030395">
    <property type="term" value="F:lactose binding"/>
    <property type="evidence" value="ECO:0007669"/>
    <property type="project" value="TreeGrafter"/>
</dbReference>
<dbReference type="PANTHER" id="PTHR23522:SF10">
    <property type="entry name" value="3-PHENYLPROPIONIC ACID TRANSPORTER-RELATED"/>
    <property type="match status" value="1"/>
</dbReference>
<accession>A0A8J7FFC4</accession>
<dbReference type="Gene3D" id="1.20.1250.20">
    <property type="entry name" value="MFS general substrate transporter like domains"/>
    <property type="match status" value="2"/>
</dbReference>
<keyword evidence="5 8" id="KW-0812">Transmembrane</keyword>
<comment type="caution">
    <text evidence="10">The sequence shown here is derived from an EMBL/GenBank/DDBJ whole genome shotgun (WGS) entry which is preliminary data.</text>
</comment>
<dbReference type="PIRSF" id="PIRSF004925">
    <property type="entry name" value="HcaT"/>
    <property type="match status" value="1"/>
</dbReference>
<feature type="transmembrane region" description="Helical" evidence="8">
    <location>
        <begin position="330"/>
        <end position="350"/>
    </location>
</feature>
<protein>
    <submittedName>
        <fullName evidence="10">MFS transporter</fullName>
    </submittedName>
</protein>
<evidence type="ECO:0000256" key="8">
    <source>
        <dbReference type="SAM" id="Phobius"/>
    </source>
</evidence>
<evidence type="ECO:0000256" key="3">
    <source>
        <dbReference type="ARBA" id="ARBA00022475"/>
    </source>
</evidence>
<evidence type="ECO:0000259" key="9">
    <source>
        <dbReference type="PROSITE" id="PS50850"/>
    </source>
</evidence>
<dbReference type="RefSeq" id="WP_193951754.1">
    <property type="nucleotide sequence ID" value="NZ_JADEYS010000002.1"/>
</dbReference>